<comment type="caution">
    <text evidence="10">The sequence shown here is derived from an EMBL/GenBank/DDBJ whole genome shotgun (WGS) entry which is preliminary data.</text>
</comment>
<evidence type="ECO:0000256" key="4">
    <source>
        <dbReference type="ARBA" id="ARBA00022698"/>
    </source>
</evidence>
<comment type="subunit">
    <text evidence="9">The 20S proteasome core is composed of 14 alpha and 14 beta subunits that assemble into four stacked heptameric rings, resulting in a barrel-shaped structure. The two inner rings, each composed of seven catalytic beta subunits, are sandwiched by two outer rings, each composed of seven alpha subunits. The catalytic chamber with the active sites is on the inside of the barrel. Has a gated structure, the ends of the cylinder being occluded by the N-termini of the alpha-subunits. Is capped at one or both ends by the proteasome regulatory ATPase, PAN.</text>
</comment>
<dbReference type="InterPro" id="IPR000243">
    <property type="entry name" value="Pept_T1A_subB"/>
</dbReference>
<comment type="function">
    <text evidence="9">Component of the proteasome core, a large protease complex with broad specificity involved in protein degradation.</text>
</comment>
<dbReference type="GO" id="GO:0019774">
    <property type="term" value="C:proteasome core complex, beta-subunit complex"/>
    <property type="evidence" value="ECO:0007669"/>
    <property type="project" value="UniProtKB-UniRule"/>
</dbReference>
<dbReference type="EMBL" id="LQMQ01000007">
    <property type="protein sequence ID" value="KUO42403.1"/>
    <property type="molecule type" value="Genomic_DNA"/>
</dbReference>
<comment type="subcellular location">
    <subcellularLocation>
        <location evidence="9">Cytoplasm</location>
    </subcellularLocation>
</comment>
<dbReference type="STRING" id="1776334.APZ16_02920"/>
<comment type="similarity">
    <text evidence="9">Belongs to the peptidase T1B family.</text>
</comment>
<evidence type="ECO:0000256" key="3">
    <source>
        <dbReference type="ARBA" id="ARBA00022670"/>
    </source>
</evidence>
<evidence type="ECO:0000256" key="2">
    <source>
        <dbReference type="ARBA" id="ARBA00022490"/>
    </source>
</evidence>
<keyword evidence="4 9" id="KW-0888">Threonine protease</keyword>
<dbReference type="Gene3D" id="3.60.20.10">
    <property type="entry name" value="Glutamine Phosphoribosylpyrophosphate, subunit 1, domain 1"/>
    <property type="match status" value="1"/>
</dbReference>
<dbReference type="PANTHER" id="PTHR32194">
    <property type="entry name" value="METALLOPROTEASE TLDD"/>
    <property type="match status" value="1"/>
</dbReference>
<dbReference type="GO" id="GO:0010498">
    <property type="term" value="P:proteasomal protein catabolic process"/>
    <property type="evidence" value="ECO:0007669"/>
    <property type="project" value="UniProtKB-UniRule"/>
</dbReference>
<keyword evidence="6 9" id="KW-0068">Autocatalytic cleavage</keyword>
<gene>
    <name evidence="9" type="primary">psmB</name>
    <name evidence="10" type="ORF">APZ16_02920</name>
</gene>
<protein>
    <recommendedName>
        <fullName evidence="9">Proteasome subunit beta</fullName>
        <ecNumber evidence="9">3.4.25.1</ecNumber>
    </recommendedName>
    <alternativeName>
        <fullName evidence="9">20S proteasome beta subunit</fullName>
    </alternativeName>
    <alternativeName>
        <fullName evidence="9">Proteasome core protein PsmB</fullName>
    </alternativeName>
</protein>
<dbReference type="Proteomes" id="UP000074294">
    <property type="component" value="Unassembled WGS sequence"/>
</dbReference>
<evidence type="ECO:0000256" key="9">
    <source>
        <dbReference type="HAMAP-Rule" id="MF_02113"/>
    </source>
</evidence>
<dbReference type="AlphaFoldDB" id="A0A147K0K8"/>
<evidence type="ECO:0000313" key="10">
    <source>
        <dbReference type="EMBL" id="KUO42403.1"/>
    </source>
</evidence>
<dbReference type="InterPro" id="IPR023333">
    <property type="entry name" value="Proteasome_suB-type"/>
</dbReference>
<dbReference type="PANTHER" id="PTHR32194:SF0">
    <property type="entry name" value="ATP-DEPENDENT PROTEASE SUBUNIT HSLV"/>
    <property type="match status" value="1"/>
</dbReference>
<dbReference type="GO" id="GO:0005737">
    <property type="term" value="C:cytoplasm"/>
    <property type="evidence" value="ECO:0007669"/>
    <property type="project" value="UniProtKB-SubCell"/>
</dbReference>
<dbReference type="InterPro" id="IPR019983">
    <property type="entry name" value="Pept_T1A_Psome_bsu_arc"/>
</dbReference>
<dbReference type="HAMAP" id="MF_02113_A">
    <property type="entry name" value="Proteasome_B_A"/>
    <property type="match status" value="1"/>
</dbReference>
<dbReference type="PROSITE" id="PS00854">
    <property type="entry name" value="PROTEASOME_BETA_1"/>
    <property type="match status" value="1"/>
</dbReference>
<evidence type="ECO:0000256" key="5">
    <source>
        <dbReference type="ARBA" id="ARBA00022801"/>
    </source>
</evidence>
<feature type="chain" id="PRO_5023391128" description="Proteasome subunit beta" evidence="9">
    <location>
        <begin position="6"/>
        <end position="203"/>
    </location>
</feature>
<dbReference type="Pfam" id="PF00227">
    <property type="entry name" value="Proteasome"/>
    <property type="match status" value="1"/>
</dbReference>
<keyword evidence="7 9" id="KW-0647">Proteasome</keyword>
<evidence type="ECO:0000256" key="1">
    <source>
        <dbReference type="ARBA" id="ARBA00001198"/>
    </source>
</evidence>
<dbReference type="InterPro" id="IPR016050">
    <property type="entry name" value="Proteasome_bsu_CS"/>
</dbReference>
<feature type="propeptide" id="PRO_5007939639" description="Removed in mature form; by autocatalysis" evidence="9">
    <location>
        <begin position="1"/>
        <end position="5"/>
    </location>
</feature>
<evidence type="ECO:0000256" key="8">
    <source>
        <dbReference type="ARBA" id="ARBA00023145"/>
    </source>
</evidence>
<dbReference type="InterPro" id="IPR029055">
    <property type="entry name" value="Ntn_hydrolases_N"/>
</dbReference>
<organism evidence="10 11">
    <name type="scientific">Hadarchaeum yellowstonense</name>
    <dbReference type="NCBI Taxonomy" id="1776334"/>
    <lineage>
        <taxon>Archaea</taxon>
        <taxon>Methanobacteriati</taxon>
        <taxon>Candidatus Hadarchaeota</taxon>
        <taxon>Candidatus Hadarchaeia</taxon>
        <taxon>Candidatus Hadarchaeales</taxon>
        <taxon>Candidatus Hadarchaeaceae</taxon>
        <taxon>Candidatus Hadarchaeum</taxon>
    </lineage>
</organism>
<comment type="catalytic activity">
    <reaction evidence="1 9">
        <text>Cleavage of peptide bonds with very broad specificity.</text>
        <dbReference type="EC" id="3.4.25.1"/>
    </reaction>
</comment>
<dbReference type="EC" id="3.4.25.1" evidence="9"/>
<reference evidence="10 11" key="1">
    <citation type="journal article" date="2016" name="Nat. Microbiol.">
        <title>Genomic inference of the metabolism of cosmopolitan subsurface Archaea, Hadesarchaea.</title>
        <authorList>
            <person name="Baker B.J."/>
            <person name="Saw J.H."/>
            <person name="Lind A.E."/>
            <person name="Lazar C.S."/>
            <person name="Hinrichs K.-U."/>
            <person name="Teske A.P."/>
            <person name="Ettema T.J."/>
        </authorList>
    </citation>
    <scope>NUCLEOTIDE SEQUENCE [LARGE SCALE GENOMIC DNA]</scope>
</reference>
<dbReference type="PRINTS" id="PR00141">
    <property type="entry name" value="PROTEASOME"/>
</dbReference>
<evidence type="ECO:0000256" key="6">
    <source>
        <dbReference type="ARBA" id="ARBA00022813"/>
    </source>
</evidence>
<comment type="caution">
    <text evidence="9">Lacks conserved residue(s) required for the propagation of feature annotation.</text>
</comment>
<dbReference type="SUPFAM" id="SSF56235">
    <property type="entry name" value="N-terminal nucleophile aminohydrolases (Ntn hydrolases)"/>
    <property type="match status" value="1"/>
</dbReference>
<proteinExistence type="inferred from homology"/>
<dbReference type="PROSITE" id="PS51476">
    <property type="entry name" value="PROTEASOME_BETA_2"/>
    <property type="match status" value="1"/>
</dbReference>
<name>A0A147K0K8_HADYE</name>
<evidence type="ECO:0000313" key="11">
    <source>
        <dbReference type="Proteomes" id="UP000074294"/>
    </source>
</evidence>
<keyword evidence="3 9" id="KW-0645">Protease</keyword>
<dbReference type="InterPro" id="IPR001353">
    <property type="entry name" value="Proteasome_sua/b"/>
</dbReference>
<dbReference type="GO" id="GO:0004298">
    <property type="term" value="F:threonine-type endopeptidase activity"/>
    <property type="evidence" value="ECO:0007669"/>
    <property type="project" value="UniProtKB-UniRule"/>
</dbReference>
<comment type="activity regulation">
    <text evidence="9">The formation of the proteasomal ATPase PAN-20S proteasome complex, via the docking of the C-termini of PAN into the intersubunit pockets in the alpha-rings, triggers opening of the gate for substrate entry. Interconversion between the open-gate and close-gate conformations leads to a dynamic regulation of the 20S proteasome proteolysis activity.</text>
</comment>
<evidence type="ECO:0000256" key="7">
    <source>
        <dbReference type="ARBA" id="ARBA00022942"/>
    </source>
</evidence>
<sequence length="203" mass="21944">MFGFTGTIVGLRCKEGIALASDSRGTSYYLVISKRVPKIFKLEEFIGAAISGNSGDIQSFVSLLRAEANLYRLNQGRPISTKGLVQVASNLLFGRRAFPYIVAGVIAGIDPSGPCLYFLDPVGGKIEEEKFASAGTGSTIAYGVLEQMYREDMSLEECTRLAARSIKTAIERDAATGDKTVVAVIDKNGYRELSDEEIAKLLK</sequence>
<keyword evidence="2 9" id="KW-0963">Cytoplasm</keyword>
<keyword evidence="8 9" id="KW-0865">Zymogen</keyword>
<accession>A0A147K0K8</accession>
<keyword evidence="5 9" id="KW-0378">Hydrolase</keyword>